<keyword evidence="3" id="KW-1185">Reference proteome</keyword>
<dbReference type="Proteomes" id="UP000820818">
    <property type="component" value="Linkage Group LG6"/>
</dbReference>
<evidence type="ECO:0000313" key="2">
    <source>
        <dbReference type="EMBL" id="KAI9556689.1"/>
    </source>
</evidence>
<gene>
    <name evidence="2" type="ORF">GHT06_016479</name>
</gene>
<accession>A0AAD5KPG1</accession>
<organism evidence="2 3">
    <name type="scientific">Daphnia sinensis</name>
    <dbReference type="NCBI Taxonomy" id="1820382"/>
    <lineage>
        <taxon>Eukaryota</taxon>
        <taxon>Metazoa</taxon>
        <taxon>Ecdysozoa</taxon>
        <taxon>Arthropoda</taxon>
        <taxon>Crustacea</taxon>
        <taxon>Branchiopoda</taxon>
        <taxon>Diplostraca</taxon>
        <taxon>Cladocera</taxon>
        <taxon>Anomopoda</taxon>
        <taxon>Daphniidae</taxon>
        <taxon>Daphnia</taxon>
        <taxon>Daphnia similis group</taxon>
    </lineage>
</organism>
<feature type="region of interest" description="Disordered" evidence="1">
    <location>
        <begin position="113"/>
        <end position="134"/>
    </location>
</feature>
<dbReference type="EMBL" id="WJBH02000006">
    <property type="protein sequence ID" value="KAI9556689.1"/>
    <property type="molecule type" value="Genomic_DNA"/>
</dbReference>
<name>A0AAD5KPG1_9CRUS</name>
<proteinExistence type="predicted"/>
<comment type="caution">
    <text evidence="2">The sequence shown here is derived from an EMBL/GenBank/DDBJ whole genome shotgun (WGS) entry which is preliminary data.</text>
</comment>
<reference evidence="2 3" key="1">
    <citation type="submission" date="2022-05" db="EMBL/GenBank/DDBJ databases">
        <title>A multi-omics perspective on studying reproductive biology in Daphnia sinensis.</title>
        <authorList>
            <person name="Jia J."/>
        </authorList>
    </citation>
    <scope>NUCLEOTIDE SEQUENCE [LARGE SCALE GENOMIC DNA]</scope>
    <source>
        <strain evidence="2 3">WSL</strain>
    </source>
</reference>
<protein>
    <submittedName>
        <fullName evidence="2">Uncharacterized protein</fullName>
    </submittedName>
</protein>
<evidence type="ECO:0000313" key="3">
    <source>
        <dbReference type="Proteomes" id="UP000820818"/>
    </source>
</evidence>
<sequence>MQQSLHRHWWLQCVQLARRLVFPETQASESHAISALPRRPMRIASVGIRRQTRYLYRQFSNSCIEPHADFSAAEEATTNDVEIPTTLESGSLPNRLFPAEIWGKNRERIDEVEVEMDGYDDDGDEDRGSSGYYE</sequence>
<dbReference type="AlphaFoldDB" id="A0AAD5KPG1"/>
<evidence type="ECO:0000256" key="1">
    <source>
        <dbReference type="SAM" id="MobiDB-lite"/>
    </source>
</evidence>
<feature type="compositionally biased region" description="Acidic residues" evidence="1">
    <location>
        <begin position="113"/>
        <end position="125"/>
    </location>
</feature>